<protein>
    <submittedName>
        <fullName evidence="2">Uncharacterized protein</fullName>
    </submittedName>
</protein>
<proteinExistence type="predicted"/>
<organism evidence="2 3">
    <name type="scientific">Orchesella dallaii</name>
    <dbReference type="NCBI Taxonomy" id="48710"/>
    <lineage>
        <taxon>Eukaryota</taxon>
        <taxon>Metazoa</taxon>
        <taxon>Ecdysozoa</taxon>
        <taxon>Arthropoda</taxon>
        <taxon>Hexapoda</taxon>
        <taxon>Collembola</taxon>
        <taxon>Entomobryomorpha</taxon>
        <taxon>Entomobryoidea</taxon>
        <taxon>Orchesellidae</taxon>
        <taxon>Orchesellinae</taxon>
        <taxon>Orchesella</taxon>
    </lineage>
</organism>
<keyword evidence="3" id="KW-1185">Reference proteome</keyword>
<feature type="region of interest" description="Disordered" evidence="1">
    <location>
        <begin position="1"/>
        <end position="68"/>
    </location>
</feature>
<dbReference type="EMBL" id="CAXLJM020000091">
    <property type="protein sequence ID" value="CAL8132023.1"/>
    <property type="molecule type" value="Genomic_DNA"/>
</dbReference>
<feature type="compositionally biased region" description="Basic and acidic residues" evidence="1">
    <location>
        <begin position="43"/>
        <end position="55"/>
    </location>
</feature>
<evidence type="ECO:0000313" key="2">
    <source>
        <dbReference type="EMBL" id="CAL8132023.1"/>
    </source>
</evidence>
<evidence type="ECO:0000313" key="3">
    <source>
        <dbReference type="Proteomes" id="UP001642540"/>
    </source>
</evidence>
<evidence type="ECO:0000256" key="1">
    <source>
        <dbReference type="SAM" id="MobiDB-lite"/>
    </source>
</evidence>
<feature type="compositionally biased region" description="Polar residues" evidence="1">
    <location>
        <begin position="32"/>
        <end position="42"/>
    </location>
</feature>
<name>A0ABP1RP71_9HEXA</name>
<accession>A0ABP1RP71</accession>
<sequence>MKTRGKIGGQQKRAKTTQQEDKNTVPSDPDAMTTSKAINLTSERSEQPAEIRKESLSPATNLANVRPPCNGDITVRGYVNGTRRRLTSPLVSMPEVNTAVAKNTRSKTHKWLVADQHTSNSCKLPKQ</sequence>
<gene>
    <name evidence="2" type="ORF">ODALV1_LOCUS24437</name>
</gene>
<comment type="caution">
    <text evidence="2">The sequence shown here is derived from an EMBL/GenBank/DDBJ whole genome shotgun (WGS) entry which is preliminary data.</text>
</comment>
<reference evidence="2 3" key="1">
    <citation type="submission" date="2024-08" db="EMBL/GenBank/DDBJ databases">
        <authorList>
            <person name="Cucini C."/>
            <person name="Frati F."/>
        </authorList>
    </citation>
    <scope>NUCLEOTIDE SEQUENCE [LARGE SCALE GENOMIC DNA]</scope>
</reference>
<dbReference type="Proteomes" id="UP001642540">
    <property type="component" value="Unassembled WGS sequence"/>
</dbReference>